<evidence type="ECO:0000313" key="1">
    <source>
        <dbReference type="EMBL" id="KAE8289184.1"/>
    </source>
</evidence>
<keyword evidence="2" id="KW-1185">Reference proteome</keyword>
<sequence>MCWCSSIPAVTSRFNATVNLSGQALSVNGTCVTAYWNATTCVLNITDNPVGSSTYKLKFTDHYGMKIKTLSQTPSPAPFFRPLFQQHEGNLQEWLTPKSQFVLTYKPEEILITDTVIVMPKPVAKGPEENQDLHNPSVTHLTFTQCQTSYVGLPGIHDVSPPLTMIWAAETSYTQLPCTVWGVGSEEAEVVPSPPKDLLNISHADSGCSCEELSQSLECSEPSSPVVDSPPPCYCTDYCILNKTAEGFAPVLVSKGSSLNVPSDSPQEGKS</sequence>
<dbReference type="EMBL" id="REGW02000012">
    <property type="protein sequence ID" value="KAE8289184.1"/>
    <property type="molecule type" value="Genomic_DNA"/>
</dbReference>
<name>A0A6G0ICR1_LARCR</name>
<comment type="caution">
    <text evidence="1">The sequence shown here is derived from an EMBL/GenBank/DDBJ whole genome shotgun (WGS) entry which is preliminary data.</text>
</comment>
<gene>
    <name evidence="1" type="ORF">D5F01_LYC13064</name>
</gene>
<dbReference type="AlphaFoldDB" id="A0A6G0ICR1"/>
<protein>
    <submittedName>
        <fullName evidence="1">Uncharacterized protein</fullName>
    </submittedName>
</protein>
<dbReference type="Proteomes" id="UP000424527">
    <property type="component" value="Unassembled WGS sequence"/>
</dbReference>
<proteinExistence type="predicted"/>
<reference evidence="1 2" key="1">
    <citation type="submission" date="2019-07" db="EMBL/GenBank/DDBJ databases">
        <title>Chromosome genome assembly for large yellow croaker.</title>
        <authorList>
            <person name="Xiao S."/>
        </authorList>
    </citation>
    <scope>NUCLEOTIDE SEQUENCE [LARGE SCALE GENOMIC DNA]</scope>
    <source>
        <strain evidence="1">JMULYC20181020</strain>
        <tissue evidence="1">Muscle</tissue>
    </source>
</reference>
<accession>A0A6G0ICR1</accession>
<organism evidence="1 2">
    <name type="scientific">Larimichthys crocea</name>
    <name type="common">Large yellow croaker</name>
    <name type="synonym">Pseudosciaena crocea</name>
    <dbReference type="NCBI Taxonomy" id="215358"/>
    <lineage>
        <taxon>Eukaryota</taxon>
        <taxon>Metazoa</taxon>
        <taxon>Chordata</taxon>
        <taxon>Craniata</taxon>
        <taxon>Vertebrata</taxon>
        <taxon>Euteleostomi</taxon>
        <taxon>Actinopterygii</taxon>
        <taxon>Neopterygii</taxon>
        <taxon>Teleostei</taxon>
        <taxon>Neoteleostei</taxon>
        <taxon>Acanthomorphata</taxon>
        <taxon>Eupercaria</taxon>
        <taxon>Sciaenidae</taxon>
        <taxon>Larimichthys</taxon>
    </lineage>
</organism>
<evidence type="ECO:0000313" key="2">
    <source>
        <dbReference type="Proteomes" id="UP000424527"/>
    </source>
</evidence>